<dbReference type="STRING" id="39480.EUAN_11730"/>
<evidence type="ECO:0000256" key="3">
    <source>
        <dbReference type="ARBA" id="ARBA00023004"/>
    </source>
</evidence>
<dbReference type="AlphaFoldDB" id="A0A1S1V7N2"/>
<dbReference type="GO" id="GO:0016491">
    <property type="term" value="F:oxidoreductase activity"/>
    <property type="evidence" value="ECO:0007669"/>
    <property type="project" value="UniProtKB-KW"/>
</dbReference>
<keyword evidence="7" id="KW-1185">Reference proteome</keyword>
<dbReference type="RefSeq" id="WP_071062624.1">
    <property type="nucleotide sequence ID" value="NZ_MKIE01000003.1"/>
</dbReference>
<evidence type="ECO:0000259" key="5">
    <source>
        <dbReference type="PROSITE" id="PS51918"/>
    </source>
</evidence>
<comment type="caution">
    <text evidence="6">The sequence shown here is derived from an EMBL/GenBank/DDBJ whole genome shotgun (WGS) entry which is preliminary data.</text>
</comment>
<dbReference type="Pfam" id="PF04055">
    <property type="entry name" value="Radical_SAM"/>
    <property type="match status" value="1"/>
</dbReference>
<evidence type="ECO:0000256" key="4">
    <source>
        <dbReference type="ARBA" id="ARBA00023014"/>
    </source>
</evidence>
<dbReference type="InterPro" id="IPR034505">
    <property type="entry name" value="Coproporphyrinogen-III_oxidase"/>
</dbReference>
<dbReference type="GO" id="GO:0046872">
    <property type="term" value="F:metal ion binding"/>
    <property type="evidence" value="ECO:0007669"/>
    <property type="project" value="UniProtKB-KW"/>
</dbReference>
<gene>
    <name evidence="6" type="primary">hemZ</name>
    <name evidence="6" type="ORF">EUAN_11730</name>
</gene>
<evidence type="ECO:0000313" key="6">
    <source>
        <dbReference type="EMBL" id="OHW62608.1"/>
    </source>
</evidence>
<name>A0A1S1V7N2_9FIRM</name>
<dbReference type="SFLD" id="SFLDS00029">
    <property type="entry name" value="Radical_SAM"/>
    <property type="match status" value="1"/>
</dbReference>
<evidence type="ECO:0000256" key="2">
    <source>
        <dbReference type="ARBA" id="ARBA00022723"/>
    </source>
</evidence>
<dbReference type="InterPro" id="IPR058240">
    <property type="entry name" value="rSAM_sf"/>
</dbReference>
<evidence type="ECO:0000256" key="1">
    <source>
        <dbReference type="ARBA" id="ARBA00022691"/>
    </source>
</evidence>
<dbReference type="SUPFAM" id="SSF102114">
    <property type="entry name" value="Radical SAM enzymes"/>
    <property type="match status" value="1"/>
</dbReference>
<evidence type="ECO:0000313" key="7">
    <source>
        <dbReference type="Proteomes" id="UP000180254"/>
    </source>
</evidence>
<dbReference type="GO" id="GO:0006779">
    <property type="term" value="P:porphyrin-containing compound biosynthetic process"/>
    <property type="evidence" value="ECO:0007669"/>
    <property type="project" value="TreeGrafter"/>
</dbReference>
<dbReference type="EMBL" id="MKIE01000003">
    <property type="protein sequence ID" value="OHW62608.1"/>
    <property type="molecule type" value="Genomic_DNA"/>
</dbReference>
<proteinExistence type="predicted"/>
<keyword evidence="4" id="KW-0411">Iron-sulfur</keyword>
<keyword evidence="6" id="KW-0560">Oxidoreductase</keyword>
<keyword evidence="1" id="KW-0949">S-adenosyl-L-methionine</keyword>
<dbReference type="Proteomes" id="UP000180254">
    <property type="component" value="Unassembled WGS sequence"/>
</dbReference>
<dbReference type="InterPro" id="IPR013785">
    <property type="entry name" value="Aldolase_TIM"/>
</dbReference>
<keyword evidence="2" id="KW-0479">Metal-binding</keyword>
<dbReference type="PANTHER" id="PTHR13932:SF1">
    <property type="entry name" value="OXYGEN-INDEPENDENT COPROPORPHYRINOGEN-III OXIDASE-LIKE PROTEIN HEMZ"/>
    <property type="match status" value="1"/>
</dbReference>
<accession>A0A1S1V7N2</accession>
<dbReference type="NCBIfam" id="TIGR03994">
    <property type="entry name" value="rSAM_HemZ"/>
    <property type="match status" value="1"/>
</dbReference>
<dbReference type="CDD" id="cd01335">
    <property type="entry name" value="Radical_SAM"/>
    <property type="match status" value="1"/>
</dbReference>
<keyword evidence="3" id="KW-0408">Iron</keyword>
<dbReference type="PROSITE" id="PS51918">
    <property type="entry name" value="RADICAL_SAM"/>
    <property type="match status" value="1"/>
</dbReference>
<dbReference type="InterPro" id="IPR007197">
    <property type="entry name" value="rSAM"/>
</dbReference>
<protein>
    <submittedName>
        <fullName evidence="6">Oxygen-independent coproporphyrinogen-III oxidase-like protein HemZ</fullName>
        <ecNumber evidence="6">1.3.99.-</ecNumber>
    </submittedName>
</protein>
<dbReference type="EC" id="1.3.99.-" evidence="6"/>
<dbReference type="GO" id="GO:0051539">
    <property type="term" value="F:4 iron, 4 sulfur cluster binding"/>
    <property type="evidence" value="ECO:0007669"/>
    <property type="project" value="TreeGrafter"/>
</dbReference>
<dbReference type="InterPro" id="IPR006638">
    <property type="entry name" value="Elp3/MiaA/NifB-like_rSAM"/>
</dbReference>
<dbReference type="SFLD" id="SFLDG01065">
    <property type="entry name" value="anaerobic_coproporphyrinogen-I"/>
    <property type="match status" value="1"/>
</dbReference>
<feature type="domain" description="Radical SAM core" evidence="5">
    <location>
        <begin position="165"/>
        <end position="398"/>
    </location>
</feature>
<dbReference type="SMART" id="SM00729">
    <property type="entry name" value="Elp3"/>
    <property type="match status" value="1"/>
</dbReference>
<dbReference type="PANTHER" id="PTHR13932">
    <property type="entry name" value="COPROPORPHYRINIGEN III OXIDASE"/>
    <property type="match status" value="1"/>
</dbReference>
<dbReference type="SFLD" id="SFLDG01082">
    <property type="entry name" value="B12-binding_domain_containing"/>
    <property type="match status" value="1"/>
</dbReference>
<dbReference type="InterPro" id="IPR023995">
    <property type="entry name" value="HemZ"/>
</dbReference>
<organism evidence="6 7">
    <name type="scientific">Andreesenia angusta</name>
    <dbReference type="NCBI Taxonomy" id="39480"/>
    <lineage>
        <taxon>Bacteria</taxon>
        <taxon>Bacillati</taxon>
        <taxon>Bacillota</taxon>
        <taxon>Tissierellia</taxon>
        <taxon>Tissierellales</taxon>
        <taxon>Gottschalkiaceae</taxon>
        <taxon>Andreesenia</taxon>
    </lineage>
</organism>
<reference evidence="6 7" key="1">
    <citation type="submission" date="2016-09" db="EMBL/GenBank/DDBJ databases">
        <title>Genome sequence of Eubacterium angustum.</title>
        <authorList>
            <person name="Poehlein A."/>
            <person name="Daniel R."/>
        </authorList>
    </citation>
    <scope>NUCLEOTIDE SEQUENCE [LARGE SCALE GENOMIC DNA]</scope>
    <source>
        <strain evidence="6 7">DSM 1989</strain>
    </source>
</reference>
<dbReference type="SFLD" id="SFLDF00310">
    <property type="entry name" value="oxygen-independent_coproporphy"/>
    <property type="match status" value="1"/>
</dbReference>
<sequence length="487" mass="55763">MVYVRLVGHDFKYEVGELVKLFFFSEKIGFVEDHVEAEESCILIENSISGDGKLSETVIYLDGEVVSREVEDISSIDMLELDEKKQLKTGIKKSIYKAIAKLKSRKTPWGILTGIRPTKIIHSLTEKDRTVPEIKSLLAREYLVSDEKIALIDGIAETERQYIYPLDKDRYSIYISIPFCPTRCVYCSFPSNSLNGELQVPEVYVDRLIEEVRGTMPMLEGKRIHTVYIGGGTPTTLSPSQISRVMEEVYRYFGREEIAEFTVEAGRPDTITGEKLRVMKSYGVNRISINPQTMNRATLAAIGRSHSPKDIVDSFELAREIGFENINMDIIVGLPGEGEAEVAHTMDEIEKLKPENLTVHTMAVKRSSKLKEEIESYNLAEQMQIERMLEITRHSAGDMGMQPYYMYRQKQILGNFENIGYALPERECIYNIMMMEEKETIMAFGAGAISKVYYPYEDRFERVPNVKNLDDYIGRVAEMVERKKLFK</sequence>
<dbReference type="Gene3D" id="3.20.20.70">
    <property type="entry name" value="Aldolase class I"/>
    <property type="match status" value="1"/>
</dbReference>
<dbReference type="OrthoDB" id="9808022at2"/>
<dbReference type="GO" id="GO:0005737">
    <property type="term" value="C:cytoplasm"/>
    <property type="evidence" value="ECO:0007669"/>
    <property type="project" value="TreeGrafter"/>
</dbReference>